<dbReference type="Proteomes" id="UP001065613">
    <property type="component" value="Chromosome"/>
</dbReference>
<dbReference type="KEGG" id="wna:KA717_12700"/>
<gene>
    <name evidence="2" type="ORF">KA717_12700</name>
</gene>
<dbReference type="Pfam" id="PF00534">
    <property type="entry name" value="Glycos_transf_1"/>
    <property type="match status" value="1"/>
</dbReference>
<dbReference type="InterPro" id="IPR050194">
    <property type="entry name" value="Glycosyltransferase_grp1"/>
</dbReference>
<reference evidence="2" key="1">
    <citation type="submission" date="2021-04" db="EMBL/GenBank/DDBJ databases">
        <title>Genome sequence of Woronichinia naegeliana from Washington state freshwater lake bloom.</title>
        <authorList>
            <person name="Dreher T.W."/>
        </authorList>
    </citation>
    <scope>NUCLEOTIDE SEQUENCE</scope>
    <source>
        <strain evidence="2">WA131</strain>
    </source>
</reference>
<sequence length="165" mass="18431">MSLDLPAECGLHHQNFVFVLAGSGDPNYELEIERLLKVNNLDDRTYKLGFVSGEKKTLCLQGADLYALTSHSENFGISVLESLASRTPPLVTTGVALSDLVKEQNFGWVVDLEIEEITASIQEFLDNPAMAKEKGDRAAHYVAENYAWEKIALNLKSIYENILRR</sequence>
<dbReference type="AlphaFoldDB" id="A0A977L0R2"/>
<protein>
    <submittedName>
        <fullName evidence="2">Glycosyltransferase</fullName>
        <ecNumber evidence="2">2.4.-.-</ecNumber>
    </submittedName>
</protein>
<dbReference type="SUPFAM" id="SSF53756">
    <property type="entry name" value="UDP-Glycosyltransferase/glycogen phosphorylase"/>
    <property type="match status" value="1"/>
</dbReference>
<dbReference type="GO" id="GO:0016757">
    <property type="term" value="F:glycosyltransferase activity"/>
    <property type="evidence" value="ECO:0007669"/>
    <property type="project" value="UniProtKB-KW"/>
</dbReference>
<evidence type="ECO:0000313" key="2">
    <source>
        <dbReference type="EMBL" id="UXE63407.1"/>
    </source>
</evidence>
<dbReference type="PANTHER" id="PTHR45947">
    <property type="entry name" value="SULFOQUINOVOSYL TRANSFERASE SQD2"/>
    <property type="match status" value="1"/>
</dbReference>
<organism evidence="2">
    <name type="scientific">Woronichinia naegeliana WA131</name>
    <dbReference type="NCBI Taxonomy" id="2824559"/>
    <lineage>
        <taxon>Bacteria</taxon>
        <taxon>Bacillati</taxon>
        <taxon>Cyanobacteriota</taxon>
        <taxon>Cyanophyceae</taxon>
        <taxon>Synechococcales</taxon>
        <taxon>Coelosphaeriaceae</taxon>
        <taxon>Woronichinia</taxon>
    </lineage>
</organism>
<keyword evidence="2" id="KW-0808">Transferase</keyword>
<feature type="domain" description="Glycosyl transferase family 1" evidence="1">
    <location>
        <begin position="12"/>
        <end position="138"/>
    </location>
</feature>
<evidence type="ECO:0000259" key="1">
    <source>
        <dbReference type="Pfam" id="PF00534"/>
    </source>
</evidence>
<accession>A0A977L0R2</accession>
<name>A0A977L0R2_9CYAN</name>
<dbReference type="EMBL" id="CP073041">
    <property type="protein sequence ID" value="UXE63407.1"/>
    <property type="molecule type" value="Genomic_DNA"/>
</dbReference>
<dbReference type="Gene3D" id="3.40.50.2000">
    <property type="entry name" value="Glycogen Phosphorylase B"/>
    <property type="match status" value="1"/>
</dbReference>
<dbReference type="InterPro" id="IPR001296">
    <property type="entry name" value="Glyco_trans_1"/>
</dbReference>
<proteinExistence type="predicted"/>
<dbReference type="EC" id="2.4.-.-" evidence="2"/>
<keyword evidence="2" id="KW-0328">Glycosyltransferase</keyword>
<dbReference type="PANTHER" id="PTHR45947:SF3">
    <property type="entry name" value="SULFOQUINOVOSYL TRANSFERASE SQD2"/>
    <property type="match status" value="1"/>
</dbReference>